<feature type="region of interest" description="Disordered" evidence="1">
    <location>
        <begin position="51"/>
        <end position="99"/>
    </location>
</feature>
<dbReference type="SUPFAM" id="SSF52540">
    <property type="entry name" value="P-loop containing nucleoside triphosphate hydrolases"/>
    <property type="match status" value="2"/>
</dbReference>
<feature type="compositionally biased region" description="Polar residues" evidence="1">
    <location>
        <begin position="68"/>
        <end position="79"/>
    </location>
</feature>
<dbReference type="NCBIfam" id="TIGR02686">
    <property type="entry name" value="relax_trwC"/>
    <property type="match status" value="1"/>
</dbReference>
<proteinExistence type="predicted"/>
<evidence type="ECO:0000313" key="4">
    <source>
        <dbReference type="Proteomes" id="UP000648722"/>
    </source>
</evidence>
<feature type="compositionally biased region" description="Basic and acidic residues" evidence="1">
    <location>
        <begin position="956"/>
        <end position="970"/>
    </location>
</feature>
<feature type="compositionally biased region" description="Polar residues" evidence="1">
    <location>
        <begin position="975"/>
        <end position="985"/>
    </location>
</feature>
<gene>
    <name evidence="3" type="primary">trwC</name>
    <name evidence="3" type="ORF">GCM10007420_21570</name>
</gene>
<evidence type="ECO:0000259" key="2">
    <source>
        <dbReference type="Pfam" id="PF08751"/>
    </source>
</evidence>
<dbReference type="RefSeq" id="WP_188452600.1">
    <property type="nucleotide sequence ID" value="NZ_BMFS01000010.1"/>
</dbReference>
<dbReference type="Pfam" id="PF13604">
    <property type="entry name" value="AAA_30"/>
    <property type="match status" value="1"/>
</dbReference>
<keyword evidence="4" id="KW-1185">Reference proteome</keyword>
<accession>A0ABQ1XVX6</accession>
<feature type="domain" description="TrwC relaxase" evidence="2">
    <location>
        <begin position="13"/>
        <end position="298"/>
    </location>
</feature>
<name>A0ABQ1XVX6_9PROT</name>
<sequence>MLSGSKDGGGLSAEYYSADNYYAADEGTGESSQWSGKGADRLGLTGKVDNAAFNGLRQGQLPDGTPLDPSSKQNSVEHSPQTEKDGAAGKERTPGWDMTFSAPKSVSLMALVGKDERLIKAAEKAAATAMAYMESNATTRVREGRVVREVKTANLVTSRFTQHTSRKGDPQLHLHNYIHNLTWNQNKGQWQAVHSPSLFAAKEATDRIFMASLREEARKAGYDVTPVDPHGNWEIKGVPTKVMEAFSKRRADIEQAAKATNAPLNRATMERLALITRPTKDQSKMPGNNTERWRAEAGERNTRTLDALAGQARLKATTISPLLNSRPLQDAGKAVHSIINLLDPRPAWQKPAQGIDGKTALQRAISHTTENSAVMHNSELITRAITFSHGDTPPTEILKAFSDALKSGQLVEAEKYKPGHVTTSDILKAERGLISTVKDASPSWTALAGHDVAAHAEDHALSKDQKQGFRAMLDGTQRYALVQGFAGTGKSYMVQAAHATLQKLSPDTRLLVLAPLHRQVEELRDKAHATLSQDGKLPANFEAATIARFVTDMQALQSAGKELPDMSNTHVVIDEAGLMGNKDAQALVSILENANAGRVVMMGDPKQKSAPSAGAPFIAMLKSGLKSARLDFIQRQKSANYLQAARLAATGKPGQALKAIGSALLETGKDSMEARAVAEWKSLPGALRSNALIVTTTRARRDEINSLIHEARLKDLSLTPEERLKGEGATHTTLVSLNLSETQRRHALGVRKNHVLVFNRNLRAIGVTKGDQLKVLKADPRTGRMILLKADGTRVQYQAPGDKHARPHYDAFQEKSLSLHEGEKLVWTKSFPKHGDIKANTDTTIVRIDRSHITLRDDKGIEQTFERTDPRLAHLNYGYAHTSVAAQGTTANPVIAVTGAADRYAGDQAHNYVALTRVGGPDAKNEHLVYVTDDKAKLTQRLNMNRPIPDSALAHLKAEPAKETPADAKQPEPVLQSSRDMNTPSRELDMGREK</sequence>
<dbReference type="InterPro" id="IPR027417">
    <property type="entry name" value="P-loop_NTPase"/>
</dbReference>
<comment type="caution">
    <text evidence="3">The sequence shown here is derived from an EMBL/GenBank/DDBJ whole genome shotgun (WGS) entry which is preliminary data.</text>
</comment>
<dbReference type="EMBL" id="BMFS01000010">
    <property type="protein sequence ID" value="GGH04765.1"/>
    <property type="molecule type" value="Genomic_DNA"/>
</dbReference>
<dbReference type="Pfam" id="PF08751">
    <property type="entry name" value="TrwC"/>
    <property type="match status" value="1"/>
</dbReference>
<reference evidence="4" key="1">
    <citation type="journal article" date="2019" name="Int. J. Syst. Evol. Microbiol.">
        <title>The Global Catalogue of Microorganisms (GCM) 10K type strain sequencing project: providing services to taxonomists for standard genome sequencing and annotation.</title>
        <authorList>
            <consortium name="The Broad Institute Genomics Platform"/>
            <consortium name="The Broad Institute Genome Sequencing Center for Infectious Disease"/>
            <person name="Wu L."/>
            <person name="Ma J."/>
        </authorList>
    </citation>
    <scope>NUCLEOTIDE SEQUENCE [LARGE SCALE GENOMIC DNA]</scope>
    <source>
        <strain evidence="4">CGMCC 1.12766</strain>
    </source>
</reference>
<dbReference type="SUPFAM" id="SSF55464">
    <property type="entry name" value="Origin of replication-binding domain, RBD-like"/>
    <property type="match status" value="1"/>
</dbReference>
<feature type="compositionally biased region" description="Basic and acidic residues" evidence="1">
    <location>
        <begin position="80"/>
        <end position="94"/>
    </location>
</feature>
<protein>
    <submittedName>
        <fullName evidence="3">Conjugative relaxase</fullName>
    </submittedName>
</protein>
<organism evidence="3 4">
    <name type="scientific">Glycocaulis albus</name>
    <dbReference type="NCBI Taxonomy" id="1382801"/>
    <lineage>
        <taxon>Bacteria</taxon>
        <taxon>Pseudomonadati</taxon>
        <taxon>Pseudomonadota</taxon>
        <taxon>Alphaproteobacteria</taxon>
        <taxon>Maricaulales</taxon>
        <taxon>Maricaulaceae</taxon>
        <taxon>Glycocaulis</taxon>
    </lineage>
</organism>
<dbReference type="InterPro" id="IPR014059">
    <property type="entry name" value="TraI/TrwC_relax"/>
</dbReference>
<dbReference type="Proteomes" id="UP000648722">
    <property type="component" value="Unassembled WGS sequence"/>
</dbReference>
<dbReference type="Gene3D" id="3.40.50.300">
    <property type="entry name" value="P-loop containing nucleotide triphosphate hydrolases"/>
    <property type="match status" value="1"/>
</dbReference>
<feature type="region of interest" description="Disordered" evidence="1">
    <location>
        <begin position="953"/>
        <end position="994"/>
    </location>
</feature>
<evidence type="ECO:0000256" key="1">
    <source>
        <dbReference type="SAM" id="MobiDB-lite"/>
    </source>
</evidence>
<dbReference type="NCBIfam" id="NF041492">
    <property type="entry name" value="MobF"/>
    <property type="match status" value="1"/>
</dbReference>
<dbReference type="InterPro" id="IPR014862">
    <property type="entry name" value="TrwC"/>
</dbReference>
<evidence type="ECO:0000313" key="3">
    <source>
        <dbReference type="EMBL" id="GGH04765.1"/>
    </source>
</evidence>